<dbReference type="PANTHER" id="PTHR30160:SF15">
    <property type="entry name" value="GLYCOSYLTRANSFERASE HI_0523-RELATED"/>
    <property type="match status" value="1"/>
</dbReference>
<keyword evidence="4" id="KW-1185">Reference proteome</keyword>
<evidence type="ECO:0000256" key="2">
    <source>
        <dbReference type="ARBA" id="ARBA00022679"/>
    </source>
</evidence>
<dbReference type="EMBL" id="APVG01000009">
    <property type="protein sequence ID" value="ENY72987.1"/>
    <property type="molecule type" value="Genomic_DNA"/>
</dbReference>
<dbReference type="GO" id="GO:0008713">
    <property type="term" value="F:ADP-heptose-lipopolysaccharide heptosyltransferase activity"/>
    <property type="evidence" value="ECO:0007669"/>
    <property type="project" value="TreeGrafter"/>
</dbReference>
<proteinExistence type="predicted"/>
<dbReference type="Pfam" id="PF01075">
    <property type="entry name" value="Glyco_transf_9"/>
    <property type="match status" value="1"/>
</dbReference>
<keyword evidence="2 3" id="KW-0808">Transferase</keyword>
<dbReference type="CDD" id="cd03789">
    <property type="entry name" value="GT9_LPS_heptosyltransferase"/>
    <property type="match status" value="1"/>
</dbReference>
<keyword evidence="1" id="KW-0328">Glycosyltransferase</keyword>
<comment type="caution">
    <text evidence="3">The sequence shown here is derived from an EMBL/GenBank/DDBJ whole genome shotgun (WGS) entry which is preliminary data.</text>
</comment>
<evidence type="ECO:0000313" key="4">
    <source>
        <dbReference type="Proteomes" id="UP000023775"/>
    </source>
</evidence>
<organism evidence="3 4">
    <name type="scientific">Aeromonas diversa CDC 2478-85</name>
    <dbReference type="NCBI Taxonomy" id="1268237"/>
    <lineage>
        <taxon>Bacteria</taxon>
        <taxon>Pseudomonadati</taxon>
        <taxon>Pseudomonadota</taxon>
        <taxon>Gammaproteobacteria</taxon>
        <taxon>Aeromonadales</taxon>
        <taxon>Aeromonadaceae</taxon>
        <taxon>Aeromonas</taxon>
    </lineage>
</organism>
<gene>
    <name evidence="3" type="ORF">G114_05300</name>
</gene>
<evidence type="ECO:0000313" key="3">
    <source>
        <dbReference type="EMBL" id="ENY72987.1"/>
    </source>
</evidence>
<dbReference type="InterPro" id="IPR002201">
    <property type="entry name" value="Glyco_trans_9"/>
</dbReference>
<reference evidence="3 4" key="1">
    <citation type="journal article" date="2013" name="Genome Announc.">
        <title>Draft Genome Sequence of the Aeromonas diversa Type Strain.</title>
        <authorList>
            <person name="Farfan M."/>
            <person name="Spataro N."/>
            <person name="Sanglas A."/>
            <person name="Albarral V."/>
            <person name="Loren J.G."/>
            <person name="Bosch E."/>
            <person name="Fuste M.C."/>
        </authorList>
    </citation>
    <scope>NUCLEOTIDE SEQUENCE [LARGE SCALE GENOMIC DNA]</scope>
    <source>
        <strain evidence="3 4">2478-85</strain>
    </source>
</reference>
<dbReference type="AlphaFoldDB" id="N9VCL9"/>
<evidence type="ECO:0000256" key="1">
    <source>
        <dbReference type="ARBA" id="ARBA00022676"/>
    </source>
</evidence>
<dbReference type="Proteomes" id="UP000023775">
    <property type="component" value="Unassembled WGS sequence"/>
</dbReference>
<dbReference type="PATRIC" id="fig|1268237.3.peg.1041"/>
<name>N9VCL9_9GAMM</name>
<protein>
    <submittedName>
        <fullName evidence="3">Heptosyltransferase</fullName>
    </submittedName>
</protein>
<dbReference type="InterPro" id="IPR051199">
    <property type="entry name" value="LPS_LOS_Heptosyltrfase"/>
</dbReference>
<accession>N9VCL9</accession>
<sequence length="361" mass="39797">MMVPAIVAGAQDEVVMKRILVVRNDKIGDFMLAWPSFAMLKQSLPCHVTALVPAYTAPLARLCPWIDEVLIDPGKGADKEKQQSLLGAIRQQAFDAAICLFSNSRNAMLVWKANIPYRLAPATKLAQVLYNQRLTQRRSRSEKPESEYNLDLIRRFLADQGATPVESQAPFLRFPDEVLARVREQVAARLRVDAGRPWLLVHAGSGGSANNLSIEQYARIIIKLNQARPELQCILTAGPGEEKIAEQLAAELLAHGGNGWIYRSEGGLPLFCQVIANAALFMAGSTGPLHIAAAMDVPTVGFFPMRRSATPLRWRPLNGEGRHLAFSPPEDSDHPEDMSQIEPKVVAAAIAEWAPRFWQAP</sequence>
<dbReference type="Gene3D" id="3.40.50.2000">
    <property type="entry name" value="Glycogen Phosphorylase B"/>
    <property type="match status" value="2"/>
</dbReference>
<dbReference type="PANTHER" id="PTHR30160">
    <property type="entry name" value="TETRAACYLDISACCHARIDE 4'-KINASE-RELATED"/>
    <property type="match status" value="1"/>
</dbReference>
<dbReference type="GO" id="GO:0009244">
    <property type="term" value="P:lipopolysaccharide core region biosynthetic process"/>
    <property type="evidence" value="ECO:0007669"/>
    <property type="project" value="TreeGrafter"/>
</dbReference>
<dbReference type="eggNOG" id="COG0859">
    <property type="taxonomic scope" value="Bacteria"/>
</dbReference>
<dbReference type="SUPFAM" id="SSF53756">
    <property type="entry name" value="UDP-Glycosyltransferase/glycogen phosphorylase"/>
    <property type="match status" value="1"/>
</dbReference>
<dbReference type="GO" id="GO:0005829">
    <property type="term" value="C:cytosol"/>
    <property type="evidence" value="ECO:0007669"/>
    <property type="project" value="TreeGrafter"/>
</dbReference>